<dbReference type="OrthoDB" id="676979at2759"/>
<feature type="region of interest" description="Disordered" evidence="1">
    <location>
        <begin position="738"/>
        <end position="811"/>
    </location>
</feature>
<dbReference type="KEGG" id="ctp:CTRG_02286"/>
<dbReference type="HOGENOM" id="CLU_021918_0_0_1"/>
<dbReference type="VEuPathDB" id="FungiDB:CTRG_02286"/>
<name>C5M9X4_CANTT</name>
<dbReference type="Gene3D" id="3.80.10.10">
    <property type="entry name" value="Ribonuclease Inhibitor"/>
    <property type="match status" value="1"/>
</dbReference>
<keyword evidence="3" id="KW-1185">Reference proteome</keyword>
<organism evidence="2 3">
    <name type="scientific">Candida tropicalis (strain ATCC MYA-3404 / T1)</name>
    <name type="common">Yeast</name>
    <dbReference type="NCBI Taxonomy" id="294747"/>
    <lineage>
        <taxon>Eukaryota</taxon>
        <taxon>Fungi</taxon>
        <taxon>Dikarya</taxon>
        <taxon>Ascomycota</taxon>
        <taxon>Saccharomycotina</taxon>
        <taxon>Pichiomycetes</taxon>
        <taxon>Debaryomycetaceae</taxon>
        <taxon>Candida/Lodderomyces clade</taxon>
        <taxon>Candida</taxon>
    </lineage>
</organism>
<protein>
    <submittedName>
        <fullName evidence="2">Uncharacterized protein</fullName>
    </submittedName>
</protein>
<proteinExistence type="predicted"/>
<dbReference type="Proteomes" id="UP000002037">
    <property type="component" value="Unassembled WGS sequence"/>
</dbReference>
<accession>C5M9X4</accession>
<dbReference type="InterPro" id="IPR032675">
    <property type="entry name" value="LRR_dom_sf"/>
</dbReference>
<dbReference type="InterPro" id="IPR001611">
    <property type="entry name" value="Leu-rich_rpt"/>
</dbReference>
<dbReference type="SUPFAM" id="SSF52058">
    <property type="entry name" value="L domain-like"/>
    <property type="match status" value="1"/>
</dbReference>
<evidence type="ECO:0000256" key="1">
    <source>
        <dbReference type="SAM" id="MobiDB-lite"/>
    </source>
</evidence>
<dbReference type="RefSeq" id="XP_002547989.1">
    <property type="nucleotide sequence ID" value="XM_002547943.1"/>
</dbReference>
<evidence type="ECO:0000313" key="3">
    <source>
        <dbReference type="Proteomes" id="UP000002037"/>
    </source>
</evidence>
<dbReference type="GO" id="GO:0019005">
    <property type="term" value="C:SCF ubiquitin ligase complex"/>
    <property type="evidence" value="ECO:0007669"/>
    <property type="project" value="TreeGrafter"/>
</dbReference>
<dbReference type="PROSITE" id="PS51450">
    <property type="entry name" value="LRR"/>
    <property type="match status" value="1"/>
</dbReference>
<dbReference type="EMBL" id="GG692397">
    <property type="protein sequence ID" value="EER33468.1"/>
    <property type="molecule type" value="Genomic_DNA"/>
</dbReference>
<dbReference type="GeneID" id="8301727"/>
<gene>
    <name evidence="2" type="ORF">CTRG_02286</name>
</gene>
<reference evidence="2 3" key="1">
    <citation type="journal article" date="2009" name="Nature">
        <title>Evolution of pathogenicity and sexual reproduction in eight Candida genomes.</title>
        <authorList>
            <person name="Butler G."/>
            <person name="Rasmussen M.D."/>
            <person name="Lin M.F."/>
            <person name="Santos M.A."/>
            <person name="Sakthikumar S."/>
            <person name="Munro C.A."/>
            <person name="Rheinbay E."/>
            <person name="Grabherr M."/>
            <person name="Forche A."/>
            <person name="Reedy J.L."/>
            <person name="Agrafioti I."/>
            <person name="Arnaud M.B."/>
            <person name="Bates S."/>
            <person name="Brown A.J."/>
            <person name="Brunke S."/>
            <person name="Costanzo M.C."/>
            <person name="Fitzpatrick D.A."/>
            <person name="de Groot P.W."/>
            <person name="Harris D."/>
            <person name="Hoyer L.L."/>
            <person name="Hube B."/>
            <person name="Klis F.M."/>
            <person name="Kodira C."/>
            <person name="Lennard N."/>
            <person name="Logue M.E."/>
            <person name="Martin R."/>
            <person name="Neiman A.M."/>
            <person name="Nikolaou E."/>
            <person name="Quail M.A."/>
            <person name="Quinn J."/>
            <person name="Santos M.C."/>
            <person name="Schmitzberger F.F."/>
            <person name="Sherlock G."/>
            <person name="Shah P."/>
            <person name="Silverstein K.A."/>
            <person name="Skrzypek M.S."/>
            <person name="Soll D."/>
            <person name="Staggs R."/>
            <person name="Stansfield I."/>
            <person name="Stumpf M.P."/>
            <person name="Sudbery P.E."/>
            <person name="Srikantha T."/>
            <person name="Zeng Q."/>
            <person name="Berman J."/>
            <person name="Berriman M."/>
            <person name="Heitman J."/>
            <person name="Gow N.A."/>
            <person name="Lorenz M.C."/>
            <person name="Birren B.W."/>
            <person name="Kellis M."/>
            <person name="Cuomo C.A."/>
        </authorList>
    </citation>
    <scope>NUCLEOTIDE SEQUENCE [LARGE SCALE GENOMIC DNA]</scope>
    <source>
        <strain evidence="3">ATCC MYA-3404 / T1</strain>
    </source>
</reference>
<dbReference type="PANTHER" id="PTHR13318">
    <property type="entry name" value="PARTNER OF PAIRED, ISOFORM B-RELATED"/>
    <property type="match status" value="1"/>
</dbReference>
<evidence type="ECO:0000313" key="2">
    <source>
        <dbReference type="EMBL" id="EER33468.1"/>
    </source>
</evidence>
<feature type="compositionally biased region" description="Acidic residues" evidence="1">
    <location>
        <begin position="742"/>
        <end position="770"/>
    </location>
</feature>
<dbReference type="GO" id="GO:0031146">
    <property type="term" value="P:SCF-dependent proteasomal ubiquitin-dependent protein catabolic process"/>
    <property type="evidence" value="ECO:0007669"/>
    <property type="project" value="TreeGrafter"/>
</dbReference>
<sequence length="811" mass="94154">MRQLTFFDLPIEIIDYIIECLPYYIVLELQNFSVSRPYVLQILYKKVEINSFSPPLIQSTIKFPDRNDLVIKHIPTRMTFDELDLAIKDNKLSWTREISFDSPKTLFRANELYPSLLEKVEIKIDFGIFNWVEDPEKPNFYKWGTYPVLKISSLESVNYQTFYSTQKTLEQMNSTPDHAINQSILKGVMEQGEFLRDLVNFKHLVDFHILNIYGSLVGMLPKSIKNLKIDTLTTIEPGHPVVKFPKGLVSLAVLVLDRDTTQSFDPIDLSDLEHLKSLTCDFSRSYKLPRNLLSIRGSGTVSIPQVISQCPLLKSIDSINLDKGYDDEFYELNDELENLKMKCDDLYCLLKIDSDSLSVQSHENSKVIKFPKMLKSLQVSQRYHMRDELSYQVFSSLKDLQLDYLTDLSLSCSLTGDQISPLPRNLKTLYINEIEQFHYNELKSLSQLKSLHILDDSHDYFDYDLPDTLFEFEYENMNCELFKMRAKNLQYFKICEAPFQVLNRENFVLPDSIINLRIVNSDIEEIEASFKFPSKLRELDLSINRLTSLPQLPSSLRWLSCEDNGLGEMYKPINFPLDLEVLNLNKNDFIHRFDVSSLNLSNCTKLRKLSIKGDKSYFEILHKLKLSNFPKSLISLDLEDCGVLKFIGDFTYFPNLEELNIAGNPGIEDVFLGKGNPSHYSYFPDSIKRVWLTKDYLDPEMLSAIVNDAKKKPNFEFVLLSFVDDYIRQLGERNGSYREGFYDEDMDDSEDEDNMESNDNDNDIDIDSDPDAYAHSYDEDDSDMDNNEEDTHIRTTTPSFKLITRHNNESV</sequence>
<dbReference type="AlphaFoldDB" id="C5M9X4"/>
<feature type="compositionally biased region" description="Acidic residues" evidence="1">
    <location>
        <begin position="778"/>
        <end position="788"/>
    </location>
</feature>
<dbReference type="eggNOG" id="ENOG502RAY5">
    <property type="taxonomic scope" value="Eukaryota"/>
</dbReference>
<dbReference type="SMART" id="SM00364">
    <property type="entry name" value="LRR_BAC"/>
    <property type="match status" value="2"/>
</dbReference>